<name>A0A194W7U0_CYTMA</name>
<proteinExistence type="predicted"/>
<evidence type="ECO:0000313" key="1">
    <source>
        <dbReference type="EMBL" id="KUI72327.1"/>
    </source>
</evidence>
<keyword evidence="2" id="KW-1185">Reference proteome</keyword>
<sequence>MAHYLLMVERLHVKLSNAEARTVARERRETKPSSRLWGGVVEDPALVNSHRASRLPAEEDHQ</sequence>
<evidence type="ECO:0000313" key="2">
    <source>
        <dbReference type="Proteomes" id="UP000078559"/>
    </source>
</evidence>
<dbReference type="AlphaFoldDB" id="A0A194W7U0"/>
<reference evidence="1" key="1">
    <citation type="submission" date="2014-12" db="EMBL/GenBank/DDBJ databases">
        <title>Genome Sequence of Valsa Canker Pathogens Uncovers a Specific Adaption of Colonization on Woody Bark.</title>
        <authorList>
            <person name="Yin Z."/>
            <person name="Liu H."/>
            <person name="Gao X."/>
            <person name="Li Z."/>
            <person name="Song N."/>
            <person name="Ke X."/>
            <person name="Dai Q."/>
            <person name="Wu Y."/>
            <person name="Sun Y."/>
            <person name="Xu J.-R."/>
            <person name="Kang Z.K."/>
            <person name="Wang L."/>
            <person name="Huang L."/>
        </authorList>
    </citation>
    <scope>NUCLEOTIDE SEQUENCE [LARGE SCALE GENOMIC DNA]</scope>
    <source>
        <strain evidence="1">03-8</strain>
    </source>
</reference>
<dbReference type="EMBL" id="CM003105">
    <property type="protein sequence ID" value="KUI72327.1"/>
    <property type="molecule type" value="Genomic_DNA"/>
</dbReference>
<accession>A0A194W7U0</accession>
<dbReference type="Proteomes" id="UP000078559">
    <property type="component" value="Chromosome 8"/>
</dbReference>
<organism evidence="1 2">
    <name type="scientific">Cytospora mali</name>
    <name type="common">Apple Valsa canker fungus</name>
    <name type="synonym">Valsa mali</name>
    <dbReference type="NCBI Taxonomy" id="578113"/>
    <lineage>
        <taxon>Eukaryota</taxon>
        <taxon>Fungi</taxon>
        <taxon>Dikarya</taxon>
        <taxon>Ascomycota</taxon>
        <taxon>Pezizomycotina</taxon>
        <taxon>Sordariomycetes</taxon>
        <taxon>Sordariomycetidae</taxon>
        <taxon>Diaporthales</taxon>
        <taxon>Cytosporaceae</taxon>
        <taxon>Cytospora</taxon>
    </lineage>
</organism>
<protein>
    <submittedName>
        <fullName evidence="1">Uncharacterized protein</fullName>
    </submittedName>
</protein>
<gene>
    <name evidence="1" type="ORF">VM1G_11802</name>
</gene>